<name>A3VG36_9RHOB</name>
<evidence type="ECO:0000259" key="1">
    <source>
        <dbReference type="Pfam" id="PF14065"/>
    </source>
</evidence>
<feature type="domain" description="Pvc16 N-terminal" evidence="1">
    <location>
        <begin position="12"/>
        <end position="213"/>
    </location>
</feature>
<dbReference type="AlphaFoldDB" id="A3VG36"/>
<evidence type="ECO:0000313" key="2">
    <source>
        <dbReference type="EMBL" id="EAQ12812.1"/>
    </source>
</evidence>
<sequence>MSVPFAVPATTFVLKGLIEARLKTTYGSHTPPPVTIAPPPRPAATNAVNGTTPAEAAGLILYLYQAGPNTAYRNQFEPHVTSQGARRAPSPLVLDLHYMLAATGSGLEREVLLGTGMFALHNVGILSRPLIASVLHGVAASESGSFMDGLYAEPLDTAESQPEEISISQEPVDVDQATKLWSALQSPLRPSAFYRVQAVFLVPDEAFPDPNTVDEVNIAVVPDPVRAAQWGKQ</sequence>
<accession>A3VG36</accession>
<dbReference type="Pfam" id="PF14065">
    <property type="entry name" value="Pvc16_N"/>
    <property type="match status" value="1"/>
</dbReference>
<keyword evidence="3" id="KW-1185">Reference proteome</keyword>
<dbReference type="InterPro" id="IPR025351">
    <property type="entry name" value="Pvc16_N"/>
</dbReference>
<protein>
    <recommendedName>
        <fullName evidence="1">Pvc16 N-terminal domain-containing protein</fullName>
    </recommendedName>
</protein>
<comment type="caution">
    <text evidence="2">The sequence shown here is derived from an EMBL/GenBank/DDBJ whole genome shotgun (WGS) entry which is preliminary data.</text>
</comment>
<dbReference type="STRING" id="314271.RB2654_06869"/>
<evidence type="ECO:0000313" key="3">
    <source>
        <dbReference type="Proteomes" id="UP000002931"/>
    </source>
</evidence>
<proteinExistence type="predicted"/>
<gene>
    <name evidence="2" type="ORF">RB2654_06869</name>
</gene>
<organism evidence="2 3">
    <name type="scientific">Maritimibacter alkaliphilus HTCC2654</name>
    <dbReference type="NCBI Taxonomy" id="314271"/>
    <lineage>
        <taxon>Bacteria</taxon>
        <taxon>Pseudomonadati</taxon>
        <taxon>Pseudomonadota</taxon>
        <taxon>Alphaproteobacteria</taxon>
        <taxon>Rhodobacterales</taxon>
        <taxon>Roseobacteraceae</taxon>
        <taxon>Maritimibacter</taxon>
    </lineage>
</organism>
<dbReference type="Proteomes" id="UP000002931">
    <property type="component" value="Unassembled WGS sequence"/>
</dbReference>
<dbReference type="OrthoDB" id="527247at2"/>
<dbReference type="RefSeq" id="WP_008330007.1">
    <property type="nucleotide sequence ID" value="NZ_CH902578.1"/>
</dbReference>
<dbReference type="EMBL" id="AAMT01000007">
    <property type="protein sequence ID" value="EAQ12812.1"/>
    <property type="molecule type" value="Genomic_DNA"/>
</dbReference>
<dbReference type="HOGENOM" id="CLU_1119279_0_0_5"/>
<reference evidence="2 3" key="1">
    <citation type="journal article" date="2010" name="J. Bacteriol.">
        <title>Genome sequences of Pelagibaca bermudensis HTCC2601T and Maritimibacter alkaliphilus HTCC2654T, the type strains of two marine Roseobacter genera.</title>
        <authorList>
            <person name="Thrash J.C."/>
            <person name="Cho J.C."/>
            <person name="Ferriera S."/>
            <person name="Johnson J."/>
            <person name="Vergin K.L."/>
            <person name="Giovannoni S.J."/>
        </authorList>
    </citation>
    <scope>NUCLEOTIDE SEQUENCE [LARGE SCALE GENOMIC DNA]</scope>
    <source>
        <strain evidence="2 3">HTCC2654</strain>
    </source>
</reference>